<accession>A0A6P3ATR5</accession>
<reference evidence="1 2" key="1">
    <citation type="submission" date="2019-09" db="EMBL/GenBank/DDBJ databases">
        <authorList>
            <person name="Depoorter E."/>
        </authorList>
    </citation>
    <scope>NUCLEOTIDE SEQUENCE [LARGE SCALE GENOMIC DNA]</scope>
    <source>
        <strain evidence="1">R-39750</strain>
    </source>
</reference>
<dbReference type="Proteomes" id="UP000494110">
    <property type="component" value="Unassembled WGS sequence"/>
</dbReference>
<dbReference type="AlphaFoldDB" id="A0A6P3ATR5"/>
<organism evidence="1 2">
    <name type="scientific">Burkholderia lata (strain ATCC 17760 / DSM 23089 / LMG 22485 / NCIMB 9086 / R18194 / 383)</name>
    <dbReference type="NCBI Taxonomy" id="482957"/>
    <lineage>
        <taxon>Bacteria</taxon>
        <taxon>Pseudomonadati</taxon>
        <taxon>Pseudomonadota</taxon>
        <taxon>Betaproteobacteria</taxon>
        <taxon>Burkholderiales</taxon>
        <taxon>Burkholderiaceae</taxon>
        <taxon>Burkholderia</taxon>
        <taxon>Burkholderia cepacia complex</taxon>
    </lineage>
</organism>
<dbReference type="EMBL" id="CABVQN010000036">
    <property type="protein sequence ID" value="VWD47928.1"/>
    <property type="molecule type" value="Genomic_DNA"/>
</dbReference>
<name>A0A6P3ATR5_BURL3</name>
<gene>
    <name evidence="1" type="ORF">BLA39750_05905</name>
</gene>
<evidence type="ECO:0000313" key="1">
    <source>
        <dbReference type="EMBL" id="VWD47928.1"/>
    </source>
</evidence>
<protein>
    <submittedName>
        <fullName evidence="1">Uncharacterized protein</fullName>
    </submittedName>
</protein>
<proteinExistence type="predicted"/>
<sequence>MPAALGTRGRAGCECWLKPTDSGKFRRMPAAEEICVPACGTGRADMNGRAILTLQKICRIPVGTREYPARRAVATPSQHCQCAVTTACVARGIAAPFSSLPSCGLPAFRRHVRNAAIPARPDAPRSSTVCPRPPSCMGPRGFPVTHSTDMPNVRAQQWRCLAPGALRDTRLPHGAGRDGLQKPHLTRTYHATPIPSRVPPVL</sequence>
<evidence type="ECO:0000313" key="2">
    <source>
        <dbReference type="Proteomes" id="UP000494110"/>
    </source>
</evidence>